<organism evidence="7 8">
    <name type="scientific">Thermostichus vulcanus str. 'Rupite'</name>
    <dbReference type="NCBI Taxonomy" id="2813851"/>
    <lineage>
        <taxon>Bacteria</taxon>
        <taxon>Bacillati</taxon>
        <taxon>Cyanobacteriota</taxon>
        <taxon>Cyanophyceae</taxon>
        <taxon>Thermostichales</taxon>
        <taxon>Thermostichaceae</taxon>
        <taxon>Thermostichus</taxon>
    </lineage>
</organism>
<sequence>MWAGFLSSFLLVTVAEFGDKTFFTPLILAMRHPRRWVFLGAWAALAMMTVLAVAVGQLLFSLFPAVWVQILATGVFVAFGLKMLWQAYKMSPQQEMEEEEEALKLVEQAEEKGAGRGGAWAIVSEAFTLTAVAELGDKTQVATLSLAAAHPGLSVLAGATIGHGLMVALAVVGGRFLANHISERAVHWMGGSLFLGFALLTGWELLS</sequence>
<dbReference type="PANTHER" id="PTHR12608:SF1">
    <property type="entry name" value="TRANSMEMBRANE PROTEIN 165"/>
    <property type="match status" value="1"/>
</dbReference>
<feature type="transmembrane region" description="Helical" evidence="6">
    <location>
        <begin position="153"/>
        <end position="173"/>
    </location>
</feature>
<evidence type="ECO:0000256" key="4">
    <source>
        <dbReference type="ARBA" id="ARBA00022989"/>
    </source>
</evidence>
<comment type="caution">
    <text evidence="7">The sequence shown here is derived from an EMBL/GenBank/DDBJ whole genome shotgun (WGS) entry which is preliminary data.</text>
</comment>
<feature type="transmembrane region" description="Helical" evidence="6">
    <location>
        <begin position="36"/>
        <end position="60"/>
    </location>
</feature>
<comment type="caution">
    <text evidence="6">Lacks conserved residue(s) required for the propagation of feature annotation.</text>
</comment>
<dbReference type="Pfam" id="PF01169">
    <property type="entry name" value="GDT1"/>
    <property type="match status" value="2"/>
</dbReference>
<protein>
    <recommendedName>
        <fullName evidence="6">GDT1 family protein</fullName>
    </recommendedName>
</protein>
<evidence type="ECO:0000256" key="6">
    <source>
        <dbReference type="RuleBase" id="RU365102"/>
    </source>
</evidence>
<comment type="similarity">
    <text evidence="2 6">Belongs to the GDT1 family.</text>
</comment>
<comment type="subcellular location">
    <subcellularLocation>
        <location evidence="1 6">Membrane</location>
        <topology evidence="1 6">Multi-pass membrane protein</topology>
    </subcellularLocation>
</comment>
<name>A0ABT0CBM9_THEVL</name>
<reference evidence="7" key="1">
    <citation type="submission" date="2021-02" db="EMBL/GenBank/DDBJ databases">
        <title>The CRISPR/cas machinery reduction and long-range gene transfer in the hot spring cyanobacterium Synechococcus.</title>
        <authorList>
            <person name="Dvorak P."/>
            <person name="Jahodarova E."/>
            <person name="Hasler P."/>
            <person name="Poulickova A."/>
        </authorList>
    </citation>
    <scope>NUCLEOTIDE SEQUENCE</scope>
    <source>
        <strain evidence="7">Rupite</strain>
    </source>
</reference>
<gene>
    <name evidence="7" type="ORF">JX360_09715</name>
</gene>
<evidence type="ECO:0000256" key="3">
    <source>
        <dbReference type="ARBA" id="ARBA00022692"/>
    </source>
</evidence>
<dbReference type="RefSeq" id="WP_244350458.1">
    <property type="nucleotide sequence ID" value="NZ_JAFIRA010000022.1"/>
</dbReference>
<feature type="transmembrane region" description="Helical" evidence="6">
    <location>
        <begin position="185"/>
        <end position="206"/>
    </location>
</feature>
<proteinExistence type="inferred from homology"/>
<evidence type="ECO:0000256" key="1">
    <source>
        <dbReference type="ARBA" id="ARBA00004141"/>
    </source>
</evidence>
<feature type="transmembrane region" description="Helical" evidence="6">
    <location>
        <begin position="66"/>
        <end position="85"/>
    </location>
</feature>
<dbReference type="Proteomes" id="UP000830835">
    <property type="component" value="Unassembled WGS sequence"/>
</dbReference>
<dbReference type="EMBL" id="JAFIRA010000022">
    <property type="protein sequence ID" value="MCJ2543180.1"/>
    <property type="molecule type" value="Genomic_DNA"/>
</dbReference>
<keyword evidence="3 6" id="KW-0812">Transmembrane</keyword>
<evidence type="ECO:0000313" key="8">
    <source>
        <dbReference type="Proteomes" id="UP000830835"/>
    </source>
</evidence>
<keyword evidence="4 6" id="KW-1133">Transmembrane helix</keyword>
<dbReference type="InterPro" id="IPR001727">
    <property type="entry name" value="GDT1-like"/>
</dbReference>
<accession>A0ABT0CBM9</accession>
<evidence type="ECO:0000256" key="2">
    <source>
        <dbReference type="ARBA" id="ARBA00009190"/>
    </source>
</evidence>
<evidence type="ECO:0000313" key="7">
    <source>
        <dbReference type="EMBL" id="MCJ2543180.1"/>
    </source>
</evidence>
<keyword evidence="8" id="KW-1185">Reference proteome</keyword>
<keyword evidence="5 6" id="KW-0472">Membrane</keyword>
<evidence type="ECO:0000256" key="5">
    <source>
        <dbReference type="ARBA" id="ARBA00023136"/>
    </source>
</evidence>
<dbReference type="PANTHER" id="PTHR12608">
    <property type="entry name" value="TRANSMEMBRANE PROTEIN HTP-1 RELATED"/>
    <property type="match status" value="1"/>
</dbReference>